<dbReference type="PANTHER" id="PTHR21580:SF28">
    <property type="entry name" value="BOREALIN N-TERMINAL DOMAIN-CONTAINING PROTEIN-RELATED"/>
    <property type="match status" value="1"/>
</dbReference>
<accession>A0A8C3TJ54</accession>
<evidence type="ECO:0000256" key="1">
    <source>
        <dbReference type="SAM" id="MobiDB-lite"/>
    </source>
</evidence>
<evidence type="ECO:0000313" key="3">
    <source>
        <dbReference type="Proteomes" id="UP000694563"/>
    </source>
</evidence>
<feature type="region of interest" description="Disordered" evidence="1">
    <location>
        <begin position="1"/>
        <end position="22"/>
    </location>
</feature>
<dbReference type="GO" id="GO:0005856">
    <property type="term" value="C:cytoskeleton"/>
    <property type="evidence" value="ECO:0007669"/>
    <property type="project" value="TreeGrafter"/>
</dbReference>
<proteinExistence type="predicted"/>
<dbReference type="Pfam" id="PF07004">
    <property type="entry name" value="SHIPPO-rpt"/>
    <property type="match status" value="3"/>
</dbReference>
<reference evidence="2" key="1">
    <citation type="submission" date="2020-10" db="EMBL/GenBank/DDBJ databases">
        <title>Catharus ustulatus (Swainson's thrush) genome, bCatUst1, primary haplotype v2.</title>
        <authorList>
            <person name="Delmore K."/>
            <person name="Vafadar M."/>
            <person name="Formenti G."/>
            <person name="Chow W."/>
            <person name="Pelan S."/>
            <person name="Howe K."/>
            <person name="Rhie A."/>
            <person name="Mountcastle J."/>
            <person name="Haase B."/>
            <person name="Fedrigo O."/>
            <person name="Jarvis E.D."/>
        </authorList>
    </citation>
    <scope>NUCLEOTIDE SEQUENCE [LARGE SCALE GENOMIC DNA]</scope>
</reference>
<reference evidence="2" key="3">
    <citation type="submission" date="2025-09" db="UniProtKB">
        <authorList>
            <consortium name="Ensembl"/>
        </authorList>
    </citation>
    <scope>IDENTIFICATION</scope>
</reference>
<reference evidence="2" key="2">
    <citation type="submission" date="2025-08" db="UniProtKB">
        <authorList>
            <consortium name="Ensembl"/>
        </authorList>
    </citation>
    <scope>IDENTIFICATION</scope>
</reference>
<dbReference type="Proteomes" id="UP000694563">
    <property type="component" value="Chromosome 1"/>
</dbReference>
<dbReference type="InterPro" id="IPR051291">
    <property type="entry name" value="CIMAP"/>
</dbReference>
<dbReference type="AlphaFoldDB" id="A0A8C3TJ54"/>
<dbReference type="Ensembl" id="ENSCUST00005001748.1">
    <property type="protein sequence ID" value="ENSCUSP00005001654.1"/>
    <property type="gene ID" value="ENSCUSG00005001151.1"/>
</dbReference>
<evidence type="ECO:0000313" key="2">
    <source>
        <dbReference type="Ensembl" id="ENSCUSP00005001654.1"/>
    </source>
</evidence>
<dbReference type="PANTHER" id="PTHR21580">
    <property type="entry name" value="SHIPPO-1-RELATED"/>
    <property type="match status" value="1"/>
</dbReference>
<evidence type="ECO:0008006" key="4">
    <source>
        <dbReference type="Google" id="ProtNLM"/>
    </source>
</evidence>
<name>A0A8C3TJ54_CATUS</name>
<keyword evidence="3" id="KW-1185">Reference proteome</keyword>
<sequence>STEDVPEGEFSTPSPKYGLPGTTGFSSQVTQVMIPTMERAPEYSFGGTECPSAATCSPGPRYYIDSAITKTGKHVPPTALVTARPKTKIAVTPGPRAGYPCCSSPAWLADSFPPRHCTLSHRTDLCSLPIPFPGPAAYTLPRVMGPRTESTPAAPCYSMTWKSQHQSCFQDMAKTPGPAAFVKVDLDVYKPKAPKFTMGIKTKSVGTGTAPGPAEYNPGKLSVTKTRDPAFSFGIRHSAYEASIVADSQLD</sequence>
<organism evidence="2 3">
    <name type="scientific">Catharus ustulatus</name>
    <name type="common">Russet-backed thrush</name>
    <name type="synonym">Hylocichla ustulatus</name>
    <dbReference type="NCBI Taxonomy" id="91951"/>
    <lineage>
        <taxon>Eukaryota</taxon>
        <taxon>Metazoa</taxon>
        <taxon>Chordata</taxon>
        <taxon>Craniata</taxon>
        <taxon>Vertebrata</taxon>
        <taxon>Euteleostomi</taxon>
        <taxon>Archelosauria</taxon>
        <taxon>Archosauria</taxon>
        <taxon>Dinosauria</taxon>
        <taxon>Saurischia</taxon>
        <taxon>Theropoda</taxon>
        <taxon>Coelurosauria</taxon>
        <taxon>Aves</taxon>
        <taxon>Neognathae</taxon>
        <taxon>Neoaves</taxon>
        <taxon>Telluraves</taxon>
        <taxon>Australaves</taxon>
        <taxon>Passeriformes</taxon>
        <taxon>Turdidae</taxon>
        <taxon>Catharus</taxon>
    </lineage>
</organism>
<dbReference type="InterPro" id="IPR010736">
    <property type="entry name" value="SHIPPO-rpt"/>
</dbReference>
<protein>
    <recommendedName>
        <fullName evidence="4">ODF3A protein</fullName>
    </recommendedName>
</protein>